<feature type="DNA-binding region" description="HMG box" evidence="12">
    <location>
        <begin position="566"/>
        <end position="624"/>
    </location>
</feature>
<name>A0A195BJH7_9HYME</name>
<organism evidence="15 16">
    <name type="scientific">Atta colombica</name>
    <dbReference type="NCBI Taxonomy" id="520822"/>
    <lineage>
        <taxon>Eukaryota</taxon>
        <taxon>Metazoa</taxon>
        <taxon>Ecdysozoa</taxon>
        <taxon>Arthropoda</taxon>
        <taxon>Hexapoda</taxon>
        <taxon>Insecta</taxon>
        <taxon>Pterygota</taxon>
        <taxon>Neoptera</taxon>
        <taxon>Endopterygota</taxon>
        <taxon>Hymenoptera</taxon>
        <taxon>Apocrita</taxon>
        <taxon>Aculeata</taxon>
        <taxon>Formicoidea</taxon>
        <taxon>Formicidae</taxon>
        <taxon>Myrmicinae</taxon>
        <taxon>Atta</taxon>
    </lineage>
</organism>
<evidence type="ECO:0000256" key="5">
    <source>
        <dbReference type="ARBA" id="ARBA00022490"/>
    </source>
</evidence>
<evidence type="ECO:0000256" key="11">
    <source>
        <dbReference type="ARBA" id="ARBA00035352"/>
    </source>
</evidence>
<dbReference type="Pfam" id="PF14204">
    <property type="entry name" value="Ribosomal_L18_c"/>
    <property type="match status" value="1"/>
</dbReference>
<keyword evidence="12" id="KW-0539">Nucleus</keyword>
<dbReference type="InterPro" id="IPR014762">
    <property type="entry name" value="DNA_mismatch_repair_CS"/>
</dbReference>
<keyword evidence="7" id="KW-0694">RNA-binding</keyword>
<dbReference type="CDD" id="cd00084">
    <property type="entry name" value="HMG-box_SF"/>
    <property type="match status" value="1"/>
</dbReference>
<dbReference type="PROSITE" id="PS00058">
    <property type="entry name" value="DNA_MISMATCH_REPAIR_1"/>
    <property type="match status" value="1"/>
</dbReference>
<dbReference type="InterPro" id="IPR036910">
    <property type="entry name" value="HMG_box_dom_sf"/>
</dbReference>
<dbReference type="PANTHER" id="PTHR23410:SF12">
    <property type="entry name" value="LARGE RIBOSOMAL SUBUNIT PROTEIN UL18"/>
    <property type="match status" value="1"/>
</dbReference>
<comment type="subcellular location">
    <subcellularLocation>
        <location evidence="2">Cytoplasm</location>
    </subcellularLocation>
</comment>
<dbReference type="GO" id="GO:0003735">
    <property type="term" value="F:structural constituent of ribosome"/>
    <property type="evidence" value="ECO:0007669"/>
    <property type="project" value="InterPro"/>
</dbReference>
<dbReference type="SUPFAM" id="SSF55874">
    <property type="entry name" value="ATPase domain of HSP90 chaperone/DNA topoisomerase II/histidine kinase"/>
    <property type="match status" value="1"/>
</dbReference>
<dbReference type="SUPFAM" id="SSF54211">
    <property type="entry name" value="Ribosomal protein S5 domain 2-like"/>
    <property type="match status" value="1"/>
</dbReference>
<dbReference type="FunFam" id="3.30.420.100:FF:000002">
    <property type="entry name" value="60S ribosomal protein L5"/>
    <property type="match status" value="1"/>
</dbReference>
<dbReference type="GO" id="GO:0000027">
    <property type="term" value="P:ribosomal large subunit assembly"/>
    <property type="evidence" value="ECO:0007669"/>
    <property type="project" value="TreeGrafter"/>
</dbReference>
<dbReference type="InterPro" id="IPR002099">
    <property type="entry name" value="MutL/Mlh/PMS"/>
</dbReference>
<evidence type="ECO:0000256" key="2">
    <source>
        <dbReference type="ARBA" id="ARBA00004496"/>
    </source>
</evidence>
<dbReference type="FunFam" id="3.30.565.10:FF:000017">
    <property type="entry name" value="PMS1 homolog 1, mismatch repair system component"/>
    <property type="match status" value="1"/>
</dbReference>
<proteinExistence type="inferred from homology"/>
<evidence type="ECO:0000256" key="3">
    <source>
        <dbReference type="ARBA" id="ARBA00006082"/>
    </source>
</evidence>
<dbReference type="PROSITE" id="PS50118">
    <property type="entry name" value="HMG_BOX_2"/>
    <property type="match status" value="1"/>
</dbReference>
<dbReference type="CDD" id="cd16926">
    <property type="entry name" value="HATPase_MutL-MLH-PMS-like"/>
    <property type="match status" value="1"/>
</dbReference>
<dbReference type="GO" id="GO:0006412">
    <property type="term" value="P:translation"/>
    <property type="evidence" value="ECO:0007669"/>
    <property type="project" value="InterPro"/>
</dbReference>
<dbReference type="InterPro" id="IPR013507">
    <property type="entry name" value="DNA_mismatch_S5_2-like"/>
</dbReference>
<dbReference type="InterPro" id="IPR025607">
    <property type="entry name" value="Ribosomal_uL18_C_euk"/>
</dbReference>
<reference evidence="15 16" key="1">
    <citation type="submission" date="2015-09" db="EMBL/GenBank/DDBJ databases">
        <title>Atta colombica WGS genome.</title>
        <authorList>
            <person name="Nygaard S."/>
            <person name="Hu H."/>
            <person name="Boomsma J."/>
            <person name="Zhang G."/>
        </authorList>
    </citation>
    <scope>NUCLEOTIDE SEQUENCE [LARGE SCALE GENOMIC DNA]</scope>
    <source>
        <strain evidence="15">Treedump-2</strain>
        <tissue evidence="15">Whole body</tissue>
    </source>
</reference>
<dbReference type="InterPro" id="IPR020568">
    <property type="entry name" value="Ribosomal_Su5_D2-typ_SF"/>
</dbReference>
<dbReference type="SUPFAM" id="SSF53137">
    <property type="entry name" value="Translational machinery components"/>
    <property type="match status" value="1"/>
</dbReference>
<evidence type="ECO:0000256" key="1">
    <source>
        <dbReference type="ARBA" id="ARBA00004021"/>
    </source>
</evidence>
<dbReference type="EMBL" id="KQ976453">
    <property type="protein sequence ID" value="KYM85328.1"/>
    <property type="molecule type" value="Genomic_DNA"/>
</dbReference>
<dbReference type="GO" id="GO:0006298">
    <property type="term" value="P:mismatch repair"/>
    <property type="evidence" value="ECO:0007669"/>
    <property type="project" value="InterPro"/>
</dbReference>
<dbReference type="Gene3D" id="3.30.230.10">
    <property type="match status" value="1"/>
</dbReference>
<keyword evidence="5" id="KW-0963">Cytoplasm</keyword>
<evidence type="ECO:0000259" key="14">
    <source>
        <dbReference type="PROSITE" id="PS50118"/>
    </source>
</evidence>
<evidence type="ECO:0000313" key="16">
    <source>
        <dbReference type="Proteomes" id="UP000078540"/>
    </source>
</evidence>
<dbReference type="Gene3D" id="3.30.565.10">
    <property type="entry name" value="Histidine kinase-like ATPase, C-terminal domain"/>
    <property type="match status" value="1"/>
</dbReference>
<dbReference type="Gene3D" id="1.10.30.10">
    <property type="entry name" value="High mobility group box domain"/>
    <property type="match status" value="1"/>
</dbReference>
<evidence type="ECO:0000256" key="6">
    <source>
        <dbReference type="ARBA" id="ARBA00022730"/>
    </source>
</evidence>
<dbReference type="Proteomes" id="UP000078540">
    <property type="component" value="Unassembled WGS sequence"/>
</dbReference>
<dbReference type="PRINTS" id="PR00058">
    <property type="entry name" value="RIBOSOMALL5"/>
</dbReference>
<evidence type="ECO:0000256" key="4">
    <source>
        <dbReference type="ARBA" id="ARBA00007116"/>
    </source>
</evidence>
<dbReference type="InterPro" id="IPR009071">
    <property type="entry name" value="HMG_box_dom"/>
</dbReference>
<evidence type="ECO:0000256" key="13">
    <source>
        <dbReference type="SAM" id="MobiDB-lite"/>
    </source>
</evidence>
<dbReference type="AlphaFoldDB" id="A0A195BJH7"/>
<feature type="compositionally biased region" description="Low complexity" evidence="13">
    <location>
        <begin position="414"/>
        <end position="424"/>
    </location>
</feature>
<evidence type="ECO:0000256" key="9">
    <source>
        <dbReference type="ARBA" id="ARBA00023274"/>
    </source>
</evidence>
<accession>A0A195BJH7</accession>
<dbReference type="PANTHER" id="PTHR23410">
    <property type="entry name" value="RIBOSOMAL PROTEIN L5-RELATED"/>
    <property type="match status" value="1"/>
</dbReference>
<keyword evidence="9" id="KW-0687">Ribonucleoprotein</keyword>
<dbReference type="InterPro" id="IPR014721">
    <property type="entry name" value="Ribsml_uS5_D2-typ_fold_subgr"/>
</dbReference>
<evidence type="ECO:0000256" key="8">
    <source>
        <dbReference type="ARBA" id="ARBA00022980"/>
    </source>
</evidence>
<gene>
    <name evidence="15" type="ORF">ALC53_04571</name>
</gene>
<dbReference type="Pfam" id="PF13589">
    <property type="entry name" value="HATPase_c_3"/>
    <property type="match status" value="1"/>
</dbReference>
<dbReference type="STRING" id="520822.A0A195BJH7"/>
<keyword evidence="16" id="KW-1185">Reference proteome</keyword>
<sequence>MPILALDIKTVKLITTTQIITSVYAVVKELIENAIDADADNIEINLVRQPLYTLQVDNGTSLIEVKDNGYGISKKDAPYMALPSYTSKIANFEDLDALRTFGFRGEALSAVCAVAEVTIITKTEEDNVGTSYVMNNDGQIVNCESCHKSKGTTVQVRNLFKQVPVRRQIIMNTKKANQTIKLLEILMQCFGICKPNVRIQFRVNNNIMFTKPSLNNIREAVNHILGRKIMSNMEWIESKDAEFTLQLMLPSKKVQDLSEISYPDLHYILVNNRPIKHKALEKVSNDLILEHFKQESYRKKIIFLMYITLSPMDIDINLEPNKDAILFKDQNKVLNAVDKCIRKFYGLKATEIVEQNVSLDTSVCYEDYASNPNENIAEWPACKKRKIQESIIQENIVKEKSILNNSNECKKSSQNDQQNDNQTHNQKHHEDALALTTLIQSPNLSDSDSNDSFSTTTMIKDKVADERLTLSQLPTVDLGEDFDFIEEIENSNISMNKNDAKTKENIQEKEKITMEMWSKGQVIGLKGGTDIKSDIATEKLNDNLNNKLDETLESNRAHVDHKDLNFLKHVRLQVAKENPTLTAAQTARKITDFWKQLSSEERGYYRDLAQEEEKEHKTHEKPEGKINANKVVSGKNKNRLLQLFEKMKNAKNERRENLNMRTIVPWIIDRAKIITRSDFENEHIIGQLTSNLWVATICEQMWVVDITGLIKGLKVTNIDVNKGFVKVVKNKQYFKRYQVKFKRRREGKTDYYARKRLTIQDKNKYNTPKYRLIVRLSNKDITCQVAYSRIEGDRIVCAAYSHELPKYGVKVGLTNYASAYCTGLLLARRLLKKLGLDSLYVGTTEVTGDEYNVEELDDGPGAFRCYLDTGLMRTTTGARVFGAMKGAVDGGLNIPHSTKRFPGYDGESKTFNADVHRQHIFAQHVANYMRTLEEEDDEAFKRQFSQYIKNGISANDIENIYKKAHEAIRANPEHTKVTREKPVIKKRWNRAKLSLSERKNRVAQKKASFLKTLEEAEV</sequence>
<dbReference type="InterPro" id="IPR036890">
    <property type="entry name" value="HATPase_C_sf"/>
</dbReference>
<dbReference type="CDD" id="cd00432">
    <property type="entry name" value="Ribosomal_L18_L5e"/>
    <property type="match status" value="1"/>
</dbReference>
<dbReference type="Gene3D" id="3.30.420.100">
    <property type="match status" value="1"/>
</dbReference>
<feature type="region of interest" description="Disordered" evidence="13">
    <location>
        <begin position="407"/>
        <end position="429"/>
    </location>
</feature>
<comment type="similarity">
    <text evidence="3">Belongs to the DNA mismatch repair MutL/HexB family.</text>
</comment>
<keyword evidence="12" id="KW-0238">DNA-binding</keyword>
<dbReference type="Pfam" id="PF01119">
    <property type="entry name" value="DNA_mis_repair"/>
    <property type="match status" value="1"/>
</dbReference>
<dbReference type="NCBIfam" id="TIGR00585">
    <property type="entry name" value="mutl"/>
    <property type="match status" value="1"/>
</dbReference>
<feature type="domain" description="HMG box" evidence="14">
    <location>
        <begin position="566"/>
        <end position="624"/>
    </location>
</feature>
<evidence type="ECO:0000256" key="12">
    <source>
        <dbReference type="PROSITE-ProRule" id="PRU00267"/>
    </source>
</evidence>
<dbReference type="SUPFAM" id="SSF47095">
    <property type="entry name" value="HMG-box"/>
    <property type="match status" value="1"/>
</dbReference>
<evidence type="ECO:0000256" key="7">
    <source>
        <dbReference type="ARBA" id="ARBA00022884"/>
    </source>
</evidence>
<dbReference type="GO" id="GO:0022625">
    <property type="term" value="C:cytosolic large ribosomal subunit"/>
    <property type="evidence" value="ECO:0007669"/>
    <property type="project" value="TreeGrafter"/>
</dbReference>
<dbReference type="HAMAP" id="MF_01337_A">
    <property type="entry name" value="Ribosomal_uL18_A"/>
    <property type="match status" value="1"/>
</dbReference>
<evidence type="ECO:0000256" key="10">
    <source>
        <dbReference type="ARBA" id="ARBA00035197"/>
    </source>
</evidence>
<dbReference type="GO" id="GO:0005524">
    <property type="term" value="F:ATP binding"/>
    <property type="evidence" value="ECO:0007669"/>
    <property type="project" value="InterPro"/>
</dbReference>
<dbReference type="InterPro" id="IPR057268">
    <property type="entry name" value="Ribosomal_L18"/>
</dbReference>
<keyword evidence="6" id="KW-0699">rRNA-binding</keyword>
<dbReference type="Pfam" id="PF00505">
    <property type="entry name" value="HMG_box"/>
    <property type="match status" value="1"/>
</dbReference>
<dbReference type="SMART" id="SM01340">
    <property type="entry name" value="DNA_mis_repair"/>
    <property type="match status" value="1"/>
</dbReference>
<keyword evidence="8 15" id="KW-0689">Ribosomal protein</keyword>
<dbReference type="Pfam" id="PF17144">
    <property type="entry name" value="Ribosomal_L5e"/>
    <property type="match status" value="1"/>
</dbReference>
<dbReference type="GO" id="GO:0005634">
    <property type="term" value="C:nucleus"/>
    <property type="evidence" value="ECO:0007669"/>
    <property type="project" value="UniProtKB-UniRule"/>
</dbReference>
<comment type="similarity">
    <text evidence="4">Belongs to the universal ribosomal protein uL18 family.</text>
</comment>
<dbReference type="GO" id="GO:0030983">
    <property type="term" value="F:mismatched DNA binding"/>
    <property type="evidence" value="ECO:0007669"/>
    <property type="project" value="InterPro"/>
</dbReference>
<comment type="function">
    <text evidence="1">Component of the ribosome, a large ribonucleoprotein complex responsible for the synthesis of proteins in the cell. The small ribosomal subunit (SSU) binds messenger RNAs (mRNAs) and translates the encoded message by selecting cognate aminoacyl-transfer RNA (tRNA) molecules. The large subunit (LSU) contains the ribosomal catalytic site termed the peptidyl transferase center (PTC), which catalyzes the formation of peptide bonds, thereby polymerizing the amino acids delivered by tRNAs into a polypeptide chain. The nascent polypeptides leave the ribosome through a tunnel in the LSU and interact with protein factors that function in enzymatic processing, targeting, and the membrane insertion of nascent chains at the exit of the ribosomal tunnel.</text>
</comment>
<protein>
    <recommendedName>
        <fullName evidence="10">Large ribosomal subunit protein uL18</fullName>
    </recommendedName>
    <alternativeName>
        <fullName evidence="11">60S ribosomal protein L5</fullName>
    </alternativeName>
</protein>
<evidence type="ECO:0000313" key="15">
    <source>
        <dbReference type="EMBL" id="KYM85328.1"/>
    </source>
</evidence>
<dbReference type="GO" id="GO:0008097">
    <property type="term" value="F:5S rRNA binding"/>
    <property type="evidence" value="ECO:0007669"/>
    <property type="project" value="InterPro"/>
</dbReference>
<dbReference type="InterPro" id="IPR005485">
    <property type="entry name" value="Rbsml_uL18_euk_arch"/>
</dbReference>